<name>F9D4G6_PREDD</name>
<feature type="region of interest" description="Disordered" evidence="1">
    <location>
        <begin position="52"/>
        <end position="81"/>
    </location>
</feature>
<reference evidence="2 3" key="1">
    <citation type="submission" date="2011-04" db="EMBL/GenBank/DDBJ databases">
        <authorList>
            <person name="Muzny D."/>
            <person name="Qin X."/>
            <person name="Deng J."/>
            <person name="Jiang H."/>
            <person name="Liu Y."/>
            <person name="Qu J."/>
            <person name="Song X.-Z."/>
            <person name="Zhang L."/>
            <person name="Thornton R."/>
            <person name="Coyle M."/>
            <person name="Francisco L."/>
            <person name="Jackson L."/>
            <person name="Javaid M."/>
            <person name="Korchina V."/>
            <person name="Kovar C."/>
            <person name="Mata R."/>
            <person name="Mathew T."/>
            <person name="Ngo R."/>
            <person name="Nguyen L."/>
            <person name="Nguyen N."/>
            <person name="Okwuonu G."/>
            <person name="Ongeri F."/>
            <person name="Pham C."/>
            <person name="Simmons D."/>
            <person name="Wilczek-Boney K."/>
            <person name="Hale W."/>
            <person name="Jakkamsetti A."/>
            <person name="Pham P."/>
            <person name="Ruth R."/>
            <person name="San Lucas F."/>
            <person name="Warren J."/>
            <person name="Zhang J."/>
            <person name="Zhao Z."/>
            <person name="Zhou C."/>
            <person name="Zhu D."/>
            <person name="Lee S."/>
            <person name="Bess C."/>
            <person name="Blankenburg K."/>
            <person name="Forbes L."/>
            <person name="Fu Q."/>
            <person name="Gubbala S."/>
            <person name="Hirani K."/>
            <person name="Jayaseelan J.C."/>
            <person name="Lara F."/>
            <person name="Munidasa M."/>
            <person name="Palculict T."/>
            <person name="Patil S."/>
            <person name="Pu L.-L."/>
            <person name="Saada N."/>
            <person name="Tang L."/>
            <person name="Weissenberger G."/>
            <person name="Zhu Y."/>
            <person name="Hemphill L."/>
            <person name="Shang Y."/>
            <person name="Youmans B."/>
            <person name="Ayvaz T."/>
            <person name="Ross M."/>
            <person name="Santibanez J."/>
            <person name="Aqrawi P."/>
            <person name="Gross S."/>
            <person name="Joshi V."/>
            <person name="Fowler G."/>
            <person name="Nazareth L."/>
            <person name="Reid J."/>
            <person name="Worley K."/>
            <person name="Petrosino J."/>
            <person name="Highlander S."/>
            <person name="Gibbs R."/>
        </authorList>
    </citation>
    <scope>NUCLEOTIDE SEQUENCE [LARGE SCALE GENOMIC DNA]</scope>
    <source>
        <strain evidence="2 3">DSM 3688</strain>
    </source>
</reference>
<organism evidence="2 3">
    <name type="scientific">Prevotella dentalis (strain ATCC 49559 / DSM 3688 / JCM 13448 / NCTC 12043 / ES 2772)</name>
    <name type="common">Mitsuokella dentalis</name>
    <dbReference type="NCBI Taxonomy" id="908937"/>
    <lineage>
        <taxon>Bacteria</taxon>
        <taxon>Pseudomonadati</taxon>
        <taxon>Bacteroidota</taxon>
        <taxon>Bacteroidia</taxon>
        <taxon>Bacteroidales</taxon>
        <taxon>Prevotellaceae</taxon>
        <taxon>Prevotella</taxon>
    </lineage>
</organism>
<evidence type="ECO:0000313" key="2">
    <source>
        <dbReference type="EMBL" id="EGQ13888.1"/>
    </source>
</evidence>
<dbReference type="Proteomes" id="UP000007820">
    <property type="component" value="Unassembled WGS sequence"/>
</dbReference>
<evidence type="ECO:0000256" key="1">
    <source>
        <dbReference type="SAM" id="MobiDB-lite"/>
    </source>
</evidence>
<dbReference type="EMBL" id="AFPW01000025">
    <property type="protein sequence ID" value="EGQ13888.1"/>
    <property type="molecule type" value="Genomic_DNA"/>
</dbReference>
<sequence length="81" mass="8782">MGRMRRNTFKTENTRYVADTFFSTFFILQETGTWISCGVPAVGTRASAAARDAMDERAHTAPPDSMRANSFAASPCDGAGK</sequence>
<evidence type="ECO:0000313" key="3">
    <source>
        <dbReference type="Proteomes" id="UP000007820"/>
    </source>
</evidence>
<gene>
    <name evidence="2" type="ORF">HMPREF9136_1744</name>
</gene>
<protein>
    <submittedName>
        <fullName evidence="2">Uncharacterized protein</fullName>
    </submittedName>
</protein>
<proteinExistence type="predicted"/>
<comment type="caution">
    <text evidence="2">The sequence shown here is derived from an EMBL/GenBank/DDBJ whole genome shotgun (WGS) entry which is preliminary data.</text>
</comment>
<dbReference type="AlphaFoldDB" id="F9D4G6"/>
<accession>F9D4G6</accession>